<proteinExistence type="predicted"/>
<dbReference type="RefSeq" id="WP_285759136.1">
    <property type="nucleotide sequence ID" value="NZ_BSQG01000003.1"/>
</dbReference>
<dbReference type="Proteomes" id="UP001165092">
    <property type="component" value="Unassembled WGS sequence"/>
</dbReference>
<comment type="caution">
    <text evidence="1">The sequence shown here is derived from an EMBL/GenBank/DDBJ whole genome shotgun (WGS) entry which is preliminary data.</text>
</comment>
<dbReference type="AlphaFoldDB" id="A0A9W6P621"/>
<sequence length="151" mass="15450">MDATATSVRRWAEDILGQLAPPPGCTLTVAEPPFGGPAPTFEGSPGFTSRLAVDWDADLKDPLHLDASVVVGFPDGSAVGVELTEAMTEAEAVVTLADQLQDTVMEHTHGAPVPPCPGHGHPAVAAVVDGVASWTCPDGDGAHRPILTGRG</sequence>
<organism evidence="1 2">
    <name type="scientific">Nocardiopsis ansamitocini</name>
    <dbReference type="NCBI Taxonomy" id="1670832"/>
    <lineage>
        <taxon>Bacteria</taxon>
        <taxon>Bacillati</taxon>
        <taxon>Actinomycetota</taxon>
        <taxon>Actinomycetes</taxon>
        <taxon>Streptosporangiales</taxon>
        <taxon>Nocardiopsidaceae</taxon>
        <taxon>Nocardiopsis</taxon>
    </lineage>
</organism>
<gene>
    <name evidence="1" type="ORF">Nans01_22010</name>
</gene>
<dbReference type="EMBL" id="BSQG01000003">
    <property type="protein sequence ID" value="GLU47850.1"/>
    <property type="molecule type" value="Genomic_DNA"/>
</dbReference>
<reference evidence="1" key="1">
    <citation type="submission" date="2023-02" db="EMBL/GenBank/DDBJ databases">
        <title>Nocardiopsis ansamitocini NBRC 112285.</title>
        <authorList>
            <person name="Ichikawa N."/>
            <person name="Sato H."/>
            <person name="Tonouchi N."/>
        </authorList>
    </citation>
    <scope>NUCLEOTIDE SEQUENCE</scope>
    <source>
        <strain evidence="1">NBRC 112285</strain>
    </source>
</reference>
<keyword evidence="2" id="KW-1185">Reference proteome</keyword>
<evidence type="ECO:0000313" key="1">
    <source>
        <dbReference type="EMBL" id="GLU47850.1"/>
    </source>
</evidence>
<name>A0A9W6P621_9ACTN</name>
<evidence type="ECO:0000313" key="2">
    <source>
        <dbReference type="Proteomes" id="UP001165092"/>
    </source>
</evidence>
<accession>A0A9W6P621</accession>
<protein>
    <submittedName>
        <fullName evidence="1">Uncharacterized protein</fullName>
    </submittedName>
</protein>